<accession>A0A5C6FPH3</accession>
<organism evidence="2 3">
    <name type="scientific">Crateriforma conspicua</name>
    <dbReference type="NCBI Taxonomy" id="2527996"/>
    <lineage>
        <taxon>Bacteria</taxon>
        <taxon>Pseudomonadati</taxon>
        <taxon>Planctomycetota</taxon>
        <taxon>Planctomycetia</taxon>
        <taxon>Planctomycetales</taxon>
        <taxon>Planctomycetaceae</taxon>
        <taxon>Crateriforma</taxon>
    </lineage>
</organism>
<feature type="region of interest" description="Disordered" evidence="1">
    <location>
        <begin position="105"/>
        <end position="135"/>
    </location>
</feature>
<protein>
    <submittedName>
        <fullName evidence="2">Uncharacterized protein</fullName>
    </submittedName>
</protein>
<reference evidence="2 3" key="1">
    <citation type="submission" date="2019-02" db="EMBL/GenBank/DDBJ databases">
        <title>Deep-cultivation of Planctomycetes and their phenomic and genomic characterization uncovers novel biology.</title>
        <authorList>
            <person name="Wiegand S."/>
            <person name="Jogler M."/>
            <person name="Boedeker C."/>
            <person name="Pinto D."/>
            <person name="Vollmers J."/>
            <person name="Rivas-Marin E."/>
            <person name="Kohn T."/>
            <person name="Peeters S.H."/>
            <person name="Heuer A."/>
            <person name="Rast P."/>
            <person name="Oberbeckmann S."/>
            <person name="Bunk B."/>
            <person name="Jeske O."/>
            <person name="Meyerdierks A."/>
            <person name="Storesund J.E."/>
            <person name="Kallscheuer N."/>
            <person name="Luecker S."/>
            <person name="Lage O.M."/>
            <person name="Pohl T."/>
            <person name="Merkel B.J."/>
            <person name="Hornburger P."/>
            <person name="Mueller R.-W."/>
            <person name="Bruemmer F."/>
            <person name="Labrenz M."/>
            <person name="Spormann A.M."/>
            <person name="Op Den Camp H."/>
            <person name="Overmann J."/>
            <person name="Amann R."/>
            <person name="Jetten M.S.M."/>
            <person name="Mascher T."/>
            <person name="Medema M.H."/>
            <person name="Devos D.P."/>
            <person name="Kaster A.-K."/>
            <person name="Ovreas L."/>
            <person name="Rohde M."/>
            <person name="Galperin M.Y."/>
            <person name="Jogler C."/>
        </authorList>
    </citation>
    <scope>NUCLEOTIDE SEQUENCE [LARGE SCALE GENOMIC DNA]</scope>
    <source>
        <strain evidence="2 3">V7</strain>
    </source>
</reference>
<sequence length="135" mass="16135">MSSIFTVYLIAAAGLQSASSAHRQVARVDLIELNHFVDEEGREVFRQLIFYDWSDQQNRFLVRSWRLIKSADHLPKRSWNPRGYFASWRENGSIRRVEASQFRETWTQKDPEKQNRRWLPEDQRKALWAEKPASR</sequence>
<comment type="caution">
    <text evidence="2">The sequence shown here is derived from an EMBL/GenBank/DDBJ whole genome shotgun (WGS) entry which is preliminary data.</text>
</comment>
<evidence type="ECO:0000256" key="1">
    <source>
        <dbReference type="SAM" id="MobiDB-lite"/>
    </source>
</evidence>
<dbReference type="EMBL" id="SJPZ01000001">
    <property type="protein sequence ID" value="TWU64829.1"/>
    <property type="molecule type" value="Genomic_DNA"/>
</dbReference>
<dbReference type="RefSeq" id="WP_197135813.1">
    <property type="nucleotide sequence ID" value="NZ_SJPZ01000001.1"/>
</dbReference>
<dbReference type="Proteomes" id="UP000316476">
    <property type="component" value="Unassembled WGS sequence"/>
</dbReference>
<name>A0A5C6FPH3_9PLAN</name>
<dbReference type="AlphaFoldDB" id="A0A5C6FPH3"/>
<gene>
    <name evidence="2" type="ORF">V7x_03730</name>
</gene>
<feature type="compositionally biased region" description="Basic and acidic residues" evidence="1">
    <location>
        <begin position="106"/>
        <end position="135"/>
    </location>
</feature>
<evidence type="ECO:0000313" key="3">
    <source>
        <dbReference type="Proteomes" id="UP000316476"/>
    </source>
</evidence>
<proteinExistence type="predicted"/>
<evidence type="ECO:0000313" key="2">
    <source>
        <dbReference type="EMBL" id="TWU64829.1"/>
    </source>
</evidence>